<sequence>MGRMNKAWHEANPMPLKATLDQRIAWHLAHIEHCGCRDLPDGIKAELRRRGLPIPARKDAVA</sequence>
<comment type="caution">
    <text evidence="1">The sequence shown here is derived from an EMBL/GenBank/DDBJ whole genome shotgun (WGS) entry which is preliminary data.</text>
</comment>
<name>A0ABU0HB09_9HYPH</name>
<dbReference type="EMBL" id="JAUSVO010000005">
    <property type="protein sequence ID" value="MDQ0439501.1"/>
    <property type="molecule type" value="Genomic_DNA"/>
</dbReference>
<evidence type="ECO:0000313" key="2">
    <source>
        <dbReference type="Proteomes" id="UP001241603"/>
    </source>
</evidence>
<keyword evidence="2" id="KW-1185">Reference proteome</keyword>
<dbReference type="Proteomes" id="UP001241603">
    <property type="component" value="Unassembled WGS sequence"/>
</dbReference>
<protein>
    <submittedName>
        <fullName evidence="1">Uncharacterized protein</fullName>
    </submittedName>
</protein>
<evidence type="ECO:0000313" key="1">
    <source>
        <dbReference type="EMBL" id="MDQ0439501.1"/>
    </source>
</evidence>
<accession>A0ABU0HB09</accession>
<gene>
    <name evidence="1" type="ORF">QO014_003902</name>
</gene>
<reference evidence="1 2" key="1">
    <citation type="submission" date="2023-07" db="EMBL/GenBank/DDBJ databases">
        <title>Genomic Encyclopedia of Type Strains, Phase IV (KMG-IV): sequencing the most valuable type-strain genomes for metagenomic binning, comparative biology and taxonomic classification.</title>
        <authorList>
            <person name="Goeker M."/>
        </authorList>
    </citation>
    <scope>NUCLEOTIDE SEQUENCE [LARGE SCALE GENOMIC DNA]</scope>
    <source>
        <strain evidence="1 2">B6-8</strain>
    </source>
</reference>
<proteinExistence type="predicted"/>
<organism evidence="1 2">
    <name type="scientific">Kaistia dalseonensis</name>
    <dbReference type="NCBI Taxonomy" id="410840"/>
    <lineage>
        <taxon>Bacteria</taxon>
        <taxon>Pseudomonadati</taxon>
        <taxon>Pseudomonadota</taxon>
        <taxon>Alphaproteobacteria</taxon>
        <taxon>Hyphomicrobiales</taxon>
        <taxon>Kaistiaceae</taxon>
        <taxon>Kaistia</taxon>
    </lineage>
</organism>